<keyword evidence="2" id="KW-1185">Reference proteome</keyword>
<gene>
    <name evidence="1" type="ORF">OIK42_00630</name>
</gene>
<name>A0ABT5L042_9ALTE</name>
<evidence type="ECO:0000313" key="2">
    <source>
        <dbReference type="Proteomes" id="UP001218788"/>
    </source>
</evidence>
<proteinExistence type="predicted"/>
<comment type="caution">
    <text evidence="1">The sequence shown here is derived from an EMBL/GenBank/DDBJ whole genome shotgun (WGS) entry which is preliminary data.</text>
</comment>
<reference evidence="1 2" key="1">
    <citation type="submission" date="2022-10" db="EMBL/GenBank/DDBJ databases">
        <title>Alteromonas sp. chi3 Genome sequencing.</title>
        <authorList>
            <person name="Park S."/>
        </authorList>
    </citation>
    <scope>NUCLEOTIDE SEQUENCE [LARGE SCALE GENOMIC DNA]</scope>
    <source>
        <strain evidence="2">chi3</strain>
    </source>
</reference>
<dbReference type="EMBL" id="JAQQXP010000001">
    <property type="protein sequence ID" value="MDC8829252.1"/>
    <property type="molecule type" value="Genomic_DNA"/>
</dbReference>
<sequence>MLLIIVTATLCCIPLCLLARVNQKERYRLYYGAARRGDLAMLRYFNYTGYAKHFNHHQHQSVISVARQCQQHDVVEYLTRQ</sequence>
<protein>
    <submittedName>
        <fullName evidence="1">Uncharacterized protein</fullName>
    </submittedName>
</protein>
<dbReference type="Proteomes" id="UP001218788">
    <property type="component" value="Unassembled WGS sequence"/>
</dbReference>
<accession>A0ABT5L042</accession>
<organism evidence="1 2">
    <name type="scientific">Alteromonas gilva</name>
    <dbReference type="NCBI Taxonomy" id="2987522"/>
    <lineage>
        <taxon>Bacteria</taxon>
        <taxon>Pseudomonadati</taxon>
        <taxon>Pseudomonadota</taxon>
        <taxon>Gammaproteobacteria</taxon>
        <taxon>Alteromonadales</taxon>
        <taxon>Alteromonadaceae</taxon>
        <taxon>Alteromonas/Salinimonas group</taxon>
        <taxon>Alteromonas</taxon>
    </lineage>
</organism>
<dbReference type="RefSeq" id="WP_273637623.1">
    <property type="nucleotide sequence ID" value="NZ_JAQQXP010000001.1"/>
</dbReference>
<evidence type="ECO:0000313" key="1">
    <source>
        <dbReference type="EMBL" id="MDC8829252.1"/>
    </source>
</evidence>